<feature type="non-terminal residue" evidence="1">
    <location>
        <position position="1"/>
    </location>
</feature>
<organism evidence="1 2">
    <name type="scientific">Pristionchus entomophagus</name>
    <dbReference type="NCBI Taxonomy" id="358040"/>
    <lineage>
        <taxon>Eukaryota</taxon>
        <taxon>Metazoa</taxon>
        <taxon>Ecdysozoa</taxon>
        <taxon>Nematoda</taxon>
        <taxon>Chromadorea</taxon>
        <taxon>Rhabditida</taxon>
        <taxon>Rhabditina</taxon>
        <taxon>Diplogasteromorpha</taxon>
        <taxon>Diplogasteroidea</taxon>
        <taxon>Neodiplogasteridae</taxon>
        <taxon>Pristionchus</taxon>
    </lineage>
</organism>
<name>A0AAV5SQ41_9BILA</name>
<proteinExistence type="predicted"/>
<dbReference type="Proteomes" id="UP001432027">
    <property type="component" value="Unassembled WGS sequence"/>
</dbReference>
<keyword evidence="2" id="KW-1185">Reference proteome</keyword>
<accession>A0AAV5SQ41</accession>
<reference evidence="1" key="1">
    <citation type="submission" date="2023-10" db="EMBL/GenBank/DDBJ databases">
        <title>Genome assembly of Pristionchus species.</title>
        <authorList>
            <person name="Yoshida K."/>
            <person name="Sommer R.J."/>
        </authorList>
    </citation>
    <scope>NUCLEOTIDE SEQUENCE</scope>
    <source>
        <strain evidence="1">RS0144</strain>
    </source>
</reference>
<evidence type="ECO:0000313" key="2">
    <source>
        <dbReference type="Proteomes" id="UP001432027"/>
    </source>
</evidence>
<dbReference type="AlphaFoldDB" id="A0AAV5SQ41"/>
<comment type="caution">
    <text evidence="1">The sequence shown here is derived from an EMBL/GenBank/DDBJ whole genome shotgun (WGS) entry which is preliminary data.</text>
</comment>
<gene>
    <name evidence="1" type="ORF">PENTCL1PPCAC_7481</name>
</gene>
<protein>
    <submittedName>
        <fullName evidence="1">Uncharacterized protein</fullName>
    </submittedName>
</protein>
<evidence type="ECO:0000313" key="1">
    <source>
        <dbReference type="EMBL" id="GMS85306.1"/>
    </source>
</evidence>
<dbReference type="EMBL" id="BTSX01000002">
    <property type="protein sequence ID" value="GMS85306.1"/>
    <property type="molecule type" value="Genomic_DNA"/>
</dbReference>
<sequence>NFSASFVVGANTQLYTVGEAMQVQFIPPATNVSVGGWSLARSSARRTASCVLRRNATTEFAVRI</sequence>